<gene>
    <name evidence="11" type="ORF">GJ654_07645</name>
</gene>
<evidence type="ECO:0000259" key="10">
    <source>
        <dbReference type="SMART" id="SM00986"/>
    </source>
</evidence>
<evidence type="ECO:0000313" key="12">
    <source>
        <dbReference type="Proteomes" id="UP000439113"/>
    </source>
</evidence>
<dbReference type="OrthoDB" id="9787663at2"/>
<proteinExistence type="inferred from homology"/>
<feature type="domain" description="Uracil-DNA glycosylase-like" evidence="10">
    <location>
        <begin position="39"/>
        <end position="206"/>
    </location>
</feature>
<dbReference type="GO" id="GO:0006284">
    <property type="term" value="P:base-excision repair"/>
    <property type="evidence" value="ECO:0007669"/>
    <property type="project" value="InterPro"/>
</dbReference>
<dbReference type="Gene3D" id="3.40.470.10">
    <property type="entry name" value="Uracil-DNA glycosylase-like domain"/>
    <property type="match status" value="1"/>
</dbReference>
<keyword evidence="4" id="KW-0378">Hydrolase</keyword>
<dbReference type="GO" id="GO:0004844">
    <property type="term" value="F:uracil DNA N-glycosylase activity"/>
    <property type="evidence" value="ECO:0007669"/>
    <property type="project" value="InterPro"/>
</dbReference>
<evidence type="ECO:0000256" key="7">
    <source>
        <dbReference type="ARBA" id="ARBA00023204"/>
    </source>
</evidence>
<name>A0A6N8DMU8_RHOAC</name>
<evidence type="ECO:0000256" key="3">
    <source>
        <dbReference type="ARBA" id="ARBA00022763"/>
    </source>
</evidence>
<comment type="similarity">
    <text evidence="8">Belongs to the uracil-DNA glycosylase (UDG) superfamily. Type 5 (UDGb) family.</text>
</comment>
<evidence type="ECO:0000313" key="11">
    <source>
        <dbReference type="EMBL" id="MTV30865.1"/>
    </source>
</evidence>
<sequence>MSLTPPASPNFDCPLCPRLAGFRFENKRLLPDGFNAPVPSFGDLAAPLLIIGLAPGLRGANFTGRPFTGDYAGDLLYAALLKFGFASGVYGANSRDGLQLSHCRISNAVRCVPPQNKPTPQEIATCRCFLSQEIAAMPALRALLCLGRISHDSAVKALGLRAKDAPFAHGAAHPLANGLTLYDSYHCSRYNTNTGVLTSQMFDAVFQQIVTDLKISSCRSEPAQT</sequence>
<dbReference type="InterPro" id="IPR036895">
    <property type="entry name" value="Uracil-DNA_glycosylase-like_sf"/>
</dbReference>
<keyword evidence="7" id="KW-0234">DNA repair</keyword>
<keyword evidence="5" id="KW-0408">Iron</keyword>
<dbReference type="GO" id="GO:0046872">
    <property type="term" value="F:metal ion binding"/>
    <property type="evidence" value="ECO:0007669"/>
    <property type="project" value="UniProtKB-KW"/>
</dbReference>
<evidence type="ECO:0000256" key="6">
    <source>
        <dbReference type="ARBA" id="ARBA00023014"/>
    </source>
</evidence>
<accession>A0A6N8DMU8</accession>
<dbReference type="SMART" id="SM00986">
    <property type="entry name" value="UDG"/>
    <property type="match status" value="1"/>
</dbReference>
<dbReference type="Pfam" id="PF03167">
    <property type="entry name" value="UDG"/>
    <property type="match status" value="1"/>
</dbReference>
<dbReference type="GO" id="GO:0033958">
    <property type="term" value="F:DNA-deoxyinosine glycosylase activity"/>
    <property type="evidence" value="ECO:0007669"/>
    <property type="project" value="InterPro"/>
</dbReference>
<evidence type="ECO:0000256" key="8">
    <source>
        <dbReference type="ARBA" id="ARBA00023779"/>
    </source>
</evidence>
<dbReference type="GO" id="GO:0051539">
    <property type="term" value="F:4 iron, 4 sulfur cluster binding"/>
    <property type="evidence" value="ECO:0007669"/>
    <property type="project" value="UniProtKB-KW"/>
</dbReference>
<dbReference type="RefSeq" id="WP_155445562.1">
    <property type="nucleotide sequence ID" value="NZ_JAOQNR010000004.1"/>
</dbReference>
<evidence type="ECO:0000256" key="9">
    <source>
        <dbReference type="ARBA" id="ARBA00023887"/>
    </source>
</evidence>
<dbReference type="InterPro" id="IPR044147">
    <property type="entry name" value="UdgB-like"/>
</dbReference>
<evidence type="ECO:0000256" key="2">
    <source>
        <dbReference type="ARBA" id="ARBA00022723"/>
    </source>
</evidence>
<keyword evidence="2" id="KW-0479">Metal-binding</keyword>
<dbReference type="SUPFAM" id="SSF52141">
    <property type="entry name" value="Uracil-DNA glycosylase-like"/>
    <property type="match status" value="1"/>
</dbReference>
<dbReference type="PANTHER" id="PTHR33693">
    <property type="entry name" value="TYPE-5 URACIL-DNA GLYCOSYLASE"/>
    <property type="match status" value="1"/>
</dbReference>
<comment type="caution">
    <text evidence="11">The sequence shown here is derived from an EMBL/GenBank/DDBJ whole genome shotgun (WGS) entry which is preliminary data.</text>
</comment>
<keyword evidence="6" id="KW-0411">Iron-sulfur</keyword>
<dbReference type="InterPro" id="IPR051536">
    <property type="entry name" value="UDG_Type-4/5"/>
</dbReference>
<evidence type="ECO:0000256" key="5">
    <source>
        <dbReference type="ARBA" id="ARBA00023004"/>
    </source>
</evidence>
<dbReference type="AlphaFoldDB" id="A0A6N8DMU8"/>
<keyword evidence="3" id="KW-0227">DNA damage</keyword>
<dbReference type="EMBL" id="WNKS01000005">
    <property type="protein sequence ID" value="MTV30865.1"/>
    <property type="molecule type" value="Genomic_DNA"/>
</dbReference>
<dbReference type="CDD" id="cd10031">
    <property type="entry name" value="UDG-F5_TTUDGB_like"/>
    <property type="match status" value="1"/>
</dbReference>
<protein>
    <recommendedName>
        <fullName evidence="9">Type-5 uracil-DNA glycosylase</fullName>
    </recommendedName>
</protein>
<dbReference type="PANTHER" id="PTHR33693:SF3">
    <property type="entry name" value="TYPE-5 URACIL-DNA GLYCOSYLASE"/>
    <property type="match status" value="1"/>
</dbReference>
<evidence type="ECO:0000256" key="1">
    <source>
        <dbReference type="ARBA" id="ARBA00022485"/>
    </source>
</evidence>
<organism evidence="11 12">
    <name type="scientific">Rhodoblastus acidophilus</name>
    <name type="common">Rhodopseudomonas acidophila</name>
    <dbReference type="NCBI Taxonomy" id="1074"/>
    <lineage>
        <taxon>Bacteria</taxon>
        <taxon>Pseudomonadati</taxon>
        <taxon>Pseudomonadota</taxon>
        <taxon>Alphaproteobacteria</taxon>
        <taxon>Hyphomicrobiales</taxon>
        <taxon>Rhodoblastaceae</taxon>
        <taxon>Rhodoblastus</taxon>
    </lineage>
</organism>
<dbReference type="Proteomes" id="UP000439113">
    <property type="component" value="Unassembled WGS sequence"/>
</dbReference>
<dbReference type="InterPro" id="IPR005122">
    <property type="entry name" value="Uracil-DNA_glycosylase-like"/>
</dbReference>
<evidence type="ECO:0000256" key="4">
    <source>
        <dbReference type="ARBA" id="ARBA00022801"/>
    </source>
</evidence>
<dbReference type="SMART" id="SM00987">
    <property type="entry name" value="UreE_C"/>
    <property type="match status" value="1"/>
</dbReference>
<keyword evidence="1" id="KW-0004">4Fe-4S</keyword>
<reference evidence="11 12" key="1">
    <citation type="submission" date="2019-11" db="EMBL/GenBank/DDBJ databases">
        <title>Whole-genome sequence of a Rhodoblastus acidophilus DSM 142.</title>
        <authorList>
            <person name="Kyndt J.A."/>
            <person name="Meyer T.E."/>
        </authorList>
    </citation>
    <scope>NUCLEOTIDE SEQUENCE [LARGE SCALE GENOMIC DNA]</scope>
    <source>
        <strain evidence="11 12">DSM 142</strain>
    </source>
</reference>